<dbReference type="AlphaFoldDB" id="A0A7Y9H0K8"/>
<accession>A0A7Y9H0K8</accession>
<evidence type="ECO:0000313" key="1">
    <source>
        <dbReference type="EMBL" id="NYE35610.1"/>
    </source>
</evidence>
<evidence type="ECO:0000313" key="2">
    <source>
        <dbReference type="Proteomes" id="UP000549911"/>
    </source>
</evidence>
<dbReference type="EMBL" id="JACCBW010000001">
    <property type="protein sequence ID" value="NYE35610.1"/>
    <property type="molecule type" value="Genomic_DNA"/>
</dbReference>
<dbReference type="InterPro" id="IPR036689">
    <property type="entry name" value="ESAT-6-like_sf"/>
</dbReference>
<dbReference type="RefSeq" id="WP_179618239.1">
    <property type="nucleotide sequence ID" value="NZ_JACCBW010000001.1"/>
</dbReference>
<dbReference type="Gene3D" id="1.10.287.1060">
    <property type="entry name" value="ESAT-6-like"/>
    <property type="match status" value="1"/>
</dbReference>
<dbReference type="SUPFAM" id="SSF140453">
    <property type="entry name" value="EsxAB dimer-like"/>
    <property type="match status" value="1"/>
</dbReference>
<reference evidence="1 2" key="1">
    <citation type="submission" date="2020-07" db="EMBL/GenBank/DDBJ databases">
        <authorList>
            <person name="Partida-Martinez L."/>
            <person name="Huntemann M."/>
            <person name="Clum A."/>
            <person name="Wang J."/>
            <person name="Palaniappan K."/>
            <person name="Ritter S."/>
            <person name="Chen I.-M."/>
            <person name="Stamatis D."/>
            <person name="Reddy T."/>
            <person name="O'Malley R."/>
            <person name="Daum C."/>
            <person name="Shapiro N."/>
            <person name="Ivanova N."/>
            <person name="Kyrpides N."/>
            <person name="Woyke T."/>
        </authorList>
    </citation>
    <scope>NUCLEOTIDE SEQUENCE [LARGE SCALE GENOMIC DNA]</scope>
    <source>
        <strain evidence="1 2">AT2.17</strain>
    </source>
</reference>
<gene>
    <name evidence="1" type="ORF">F4692_000714</name>
</gene>
<sequence length="97" mass="10510">MILSGYLTADSVDRASASGRLSARLAEIEARRRSAQDAVDALVEAWRENPVVQHQHRWREVDDAAHDVVDALSSLLGAIDLAREEVAVSPPAPRSAP</sequence>
<keyword evidence="2" id="KW-1185">Reference proteome</keyword>
<reference evidence="1 2" key="2">
    <citation type="submission" date="2020-08" db="EMBL/GenBank/DDBJ databases">
        <title>The Agave Microbiome: Exploring the role of microbial communities in plant adaptations to desert environments.</title>
        <authorList>
            <person name="Partida-Martinez L.P."/>
        </authorList>
    </citation>
    <scope>NUCLEOTIDE SEQUENCE [LARGE SCALE GENOMIC DNA]</scope>
    <source>
        <strain evidence="1 2">AT2.17</strain>
    </source>
</reference>
<organism evidence="1 2">
    <name type="scientific">Nocardioides cavernae</name>
    <dbReference type="NCBI Taxonomy" id="1921566"/>
    <lineage>
        <taxon>Bacteria</taxon>
        <taxon>Bacillati</taxon>
        <taxon>Actinomycetota</taxon>
        <taxon>Actinomycetes</taxon>
        <taxon>Propionibacteriales</taxon>
        <taxon>Nocardioidaceae</taxon>
        <taxon>Nocardioides</taxon>
    </lineage>
</organism>
<name>A0A7Y9H0K8_9ACTN</name>
<comment type="caution">
    <text evidence="1">The sequence shown here is derived from an EMBL/GenBank/DDBJ whole genome shotgun (WGS) entry which is preliminary data.</text>
</comment>
<dbReference type="Proteomes" id="UP000549911">
    <property type="component" value="Unassembled WGS sequence"/>
</dbReference>
<protein>
    <submittedName>
        <fullName evidence="1">Uncharacterized protein YukE</fullName>
    </submittedName>
</protein>
<proteinExistence type="predicted"/>